<protein>
    <submittedName>
        <fullName evidence="2">Uncharacterized protein</fullName>
    </submittedName>
</protein>
<evidence type="ECO:0000256" key="1">
    <source>
        <dbReference type="SAM" id="MobiDB-lite"/>
    </source>
</evidence>
<accession>A0A928ZWQ8</accession>
<keyword evidence="3" id="KW-1185">Reference proteome</keyword>
<comment type="caution">
    <text evidence="2">The sequence shown here is derived from an EMBL/GenBank/DDBJ whole genome shotgun (WGS) entry which is preliminary data.</text>
</comment>
<evidence type="ECO:0000313" key="3">
    <source>
        <dbReference type="Proteomes" id="UP000615026"/>
    </source>
</evidence>
<evidence type="ECO:0000313" key="2">
    <source>
        <dbReference type="EMBL" id="MBE9068862.1"/>
    </source>
</evidence>
<dbReference type="EMBL" id="JADEXP010000208">
    <property type="protein sequence ID" value="MBE9068862.1"/>
    <property type="molecule type" value="Genomic_DNA"/>
</dbReference>
<proteinExistence type="predicted"/>
<gene>
    <name evidence="2" type="ORF">IQ260_19645</name>
</gene>
<sequence>MADITATQINAYTGTSVFVTDSNGNAALSLTALTGQTVGMDDPVNESVLKFLEACSGTAQAEYDADNTNDARSSYPAASKTPTTANGEPILRVTATAVGKVVITSSLDDAVAL</sequence>
<reference evidence="2" key="1">
    <citation type="submission" date="2020-10" db="EMBL/GenBank/DDBJ databases">
        <authorList>
            <person name="Castelo-Branco R."/>
            <person name="Eusebio N."/>
            <person name="Adriana R."/>
            <person name="Vieira A."/>
            <person name="Brugerolle De Fraissinette N."/>
            <person name="Rezende De Castro R."/>
            <person name="Schneider M.P."/>
            <person name="Vasconcelos V."/>
            <person name="Leao P.N."/>
        </authorList>
    </citation>
    <scope>NUCLEOTIDE SEQUENCE</scope>
    <source>
        <strain evidence="2">LEGE 11479</strain>
    </source>
</reference>
<organism evidence="2 3">
    <name type="scientific">Leptolyngbya cf. ectocarpi LEGE 11479</name>
    <dbReference type="NCBI Taxonomy" id="1828722"/>
    <lineage>
        <taxon>Bacteria</taxon>
        <taxon>Bacillati</taxon>
        <taxon>Cyanobacteriota</taxon>
        <taxon>Cyanophyceae</taxon>
        <taxon>Leptolyngbyales</taxon>
        <taxon>Leptolyngbyaceae</taxon>
        <taxon>Leptolyngbya group</taxon>
        <taxon>Leptolyngbya</taxon>
    </lineage>
</organism>
<feature type="region of interest" description="Disordered" evidence="1">
    <location>
        <begin position="63"/>
        <end position="86"/>
    </location>
</feature>
<dbReference type="RefSeq" id="WP_193994789.1">
    <property type="nucleotide sequence ID" value="NZ_JADEXP010000208.1"/>
</dbReference>
<dbReference type="AlphaFoldDB" id="A0A928ZWQ8"/>
<name>A0A928ZWQ8_LEPEC</name>
<dbReference type="Proteomes" id="UP000615026">
    <property type="component" value="Unassembled WGS sequence"/>
</dbReference>